<name>A0A8J5Y1W1_9ROSI</name>
<reference evidence="1 2" key="1">
    <citation type="journal article" date="2021" name="bioRxiv">
        <title>The Gossypium anomalum genome as a resource for cotton improvement and evolutionary analysis of hybrid incompatibility.</title>
        <authorList>
            <person name="Grover C.E."/>
            <person name="Yuan D."/>
            <person name="Arick M.A."/>
            <person name="Miller E.R."/>
            <person name="Hu G."/>
            <person name="Peterson D.G."/>
            <person name="Wendel J.F."/>
            <person name="Udall J.A."/>
        </authorList>
    </citation>
    <scope>NUCLEOTIDE SEQUENCE [LARGE SCALE GENOMIC DNA]</scope>
    <source>
        <strain evidence="1">JFW-Udall</strain>
        <tissue evidence="1">Leaf</tissue>
    </source>
</reference>
<evidence type="ECO:0000313" key="2">
    <source>
        <dbReference type="Proteomes" id="UP000701853"/>
    </source>
</evidence>
<accession>A0A8J5Y1W1</accession>
<sequence length="163" mass="18481">MAANSQQFLPVTKPTRRVHGLSSLSLEDKIDKLTNVVQNFLLDKMGPVTPLTRICHRNGVTRSPPNQQLSPPKSSLEAIVERLANSTKKFQQKIDMHLQELDKQVSKLTLMVSYLESQDKKELDIKAPVESAPQKSFVVPPLFLGRLVQCKKEQKEKEMLDTF</sequence>
<gene>
    <name evidence="1" type="ORF">CXB51_031275</name>
</gene>
<comment type="caution">
    <text evidence="1">The sequence shown here is derived from an EMBL/GenBank/DDBJ whole genome shotgun (WGS) entry which is preliminary data.</text>
</comment>
<dbReference type="AlphaFoldDB" id="A0A8J5Y1W1"/>
<keyword evidence="2" id="KW-1185">Reference proteome</keyword>
<organism evidence="1 2">
    <name type="scientific">Gossypium anomalum</name>
    <dbReference type="NCBI Taxonomy" id="47600"/>
    <lineage>
        <taxon>Eukaryota</taxon>
        <taxon>Viridiplantae</taxon>
        <taxon>Streptophyta</taxon>
        <taxon>Embryophyta</taxon>
        <taxon>Tracheophyta</taxon>
        <taxon>Spermatophyta</taxon>
        <taxon>Magnoliopsida</taxon>
        <taxon>eudicotyledons</taxon>
        <taxon>Gunneridae</taxon>
        <taxon>Pentapetalae</taxon>
        <taxon>rosids</taxon>
        <taxon>malvids</taxon>
        <taxon>Malvales</taxon>
        <taxon>Malvaceae</taxon>
        <taxon>Malvoideae</taxon>
        <taxon>Gossypium</taxon>
    </lineage>
</organism>
<evidence type="ECO:0000313" key="1">
    <source>
        <dbReference type="EMBL" id="KAG8474644.1"/>
    </source>
</evidence>
<dbReference type="OrthoDB" id="1689420at2759"/>
<dbReference type="Proteomes" id="UP000701853">
    <property type="component" value="Chromosome 12"/>
</dbReference>
<proteinExistence type="predicted"/>
<dbReference type="EMBL" id="JAHUZN010000012">
    <property type="protein sequence ID" value="KAG8474644.1"/>
    <property type="molecule type" value="Genomic_DNA"/>
</dbReference>
<protein>
    <submittedName>
        <fullName evidence="1">Uncharacterized protein</fullName>
    </submittedName>
</protein>